<evidence type="ECO:0000256" key="2">
    <source>
        <dbReference type="SAM" id="MobiDB-lite"/>
    </source>
</evidence>
<dbReference type="AlphaFoldDB" id="A0A1J7JQ41"/>
<reference evidence="4 5" key="1">
    <citation type="submission" date="2016-10" db="EMBL/GenBank/DDBJ databases">
        <title>Draft genome sequence of Coniochaeta ligniaria NRRL30616, a lignocellulolytic fungus for bioabatement of inhibitors in plant biomass hydrolysates.</title>
        <authorList>
            <consortium name="DOE Joint Genome Institute"/>
            <person name="Jimenez D.J."/>
            <person name="Hector R.E."/>
            <person name="Riley R."/>
            <person name="Sun H."/>
            <person name="Grigoriev I.V."/>
            <person name="Van Elsas J.D."/>
            <person name="Nichols N.N."/>
        </authorList>
    </citation>
    <scope>NUCLEOTIDE SEQUENCE [LARGE SCALE GENOMIC DNA]</scope>
    <source>
        <strain evidence="4 5">NRRL 30616</strain>
    </source>
</reference>
<dbReference type="PANTHER" id="PTHR10039:SF5">
    <property type="entry name" value="NACHT DOMAIN-CONTAINING PROTEIN"/>
    <property type="match status" value="1"/>
</dbReference>
<dbReference type="EMBL" id="KV875096">
    <property type="protein sequence ID" value="OIW31460.1"/>
    <property type="molecule type" value="Genomic_DNA"/>
</dbReference>
<gene>
    <name evidence="4" type="ORF">CONLIGDRAFT_643431</name>
</gene>
<feature type="compositionally biased region" description="Gly residues" evidence="2">
    <location>
        <begin position="533"/>
        <end position="544"/>
    </location>
</feature>
<proteinExistence type="predicted"/>
<evidence type="ECO:0000313" key="4">
    <source>
        <dbReference type="EMBL" id="OIW31460.1"/>
    </source>
</evidence>
<keyword evidence="1" id="KW-0677">Repeat</keyword>
<dbReference type="PANTHER" id="PTHR10039">
    <property type="entry name" value="AMELOGENIN"/>
    <property type="match status" value="1"/>
</dbReference>
<feature type="region of interest" description="Disordered" evidence="2">
    <location>
        <begin position="521"/>
        <end position="544"/>
    </location>
</feature>
<dbReference type="InParanoid" id="A0A1J7JQ41"/>
<dbReference type="InterPro" id="IPR056884">
    <property type="entry name" value="NPHP3-like_N"/>
</dbReference>
<evidence type="ECO:0000259" key="3">
    <source>
        <dbReference type="Pfam" id="PF24883"/>
    </source>
</evidence>
<feature type="domain" description="Nephrocystin 3-like N-terminal" evidence="3">
    <location>
        <begin position="26"/>
        <end position="134"/>
    </location>
</feature>
<name>A0A1J7JQ41_9PEZI</name>
<keyword evidence="5" id="KW-1185">Reference proteome</keyword>
<evidence type="ECO:0000256" key="1">
    <source>
        <dbReference type="ARBA" id="ARBA00022737"/>
    </source>
</evidence>
<protein>
    <recommendedName>
        <fullName evidence="3">Nephrocystin 3-like N-terminal domain-containing protein</fullName>
    </recommendedName>
</protein>
<dbReference type="Proteomes" id="UP000182658">
    <property type="component" value="Unassembled WGS sequence"/>
</dbReference>
<sequence length="544" mass="61168">MKYLGHNKEVHEALKEWAGDNGFIIVRSFFYTSSDTLPKTLEGFYRTILFHTLRQQPELITAVFPEGRYSGLPSTAGYRLIELEDAFEILLQQTRGSKSHRYCYFLDGLDEHDADSLGHRKLAKLFLAVLGNSGNSIEFHKLTRSDLVTFATSSFTNDLAAPEFQNALETCLRLVTKIADMAHGVFLWSTLVVRSLLNGALNHEDGMALEQRLSDCPENLSSLSRKMLSSVDNSSSVQRRSSMILYIATYWPFPGPLMATTYCWLEEAKFFQGGVHDFPFDRFEEIISELTFETMLDRVRKLLHSTTQVRDYLLNEWATKSMHPVFPLQDAALQAFFCLRYFCHPNDDEYKPSAGESKKLHDVFDYVDVILEAADSEDACYLLQQLRQLVESPDSGLKGHVFGDLPHLMSDYFPALPVDRYPDFIHWLALEGIAPGPTLCRLLDTSTVPRPIPDCEESDSYESVRLKPNLLLAASIGANVALTRHLLQHGHHPSDQVPIRVSHSDADSVFVYCGIQDLSSPEHPATPPLHGFDNGGGEVRGGKG</sequence>
<evidence type="ECO:0000313" key="5">
    <source>
        <dbReference type="Proteomes" id="UP000182658"/>
    </source>
</evidence>
<accession>A0A1J7JQ41</accession>
<dbReference type="Pfam" id="PF24883">
    <property type="entry name" value="NPHP3_N"/>
    <property type="match status" value="1"/>
</dbReference>
<dbReference type="OrthoDB" id="443402at2759"/>
<organism evidence="4 5">
    <name type="scientific">Coniochaeta ligniaria NRRL 30616</name>
    <dbReference type="NCBI Taxonomy" id="1408157"/>
    <lineage>
        <taxon>Eukaryota</taxon>
        <taxon>Fungi</taxon>
        <taxon>Dikarya</taxon>
        <taxon>Ascomycota</taxon>
        <taxon>Pezizomycotina</taxon>
        <taxon>Sordariomycetes</taxon>
        <taxon>Sordariomycetidae</taxon>
        <taxon>Coniochaetales</taxon>
        <taxon>Coniochaetaceae</taxon>
        <taxon>Coniochaeta</taxon>
    </lineage>
</organism>